<feature type="domain" description="NodB homology" evidence="2">
    <location>
        <begin position="226"/>
        <end position="404"/>
    </location>
</feature>
<dbReference type="InterPro" id="IPR050248">
    <property type="entry name" value="Polysacc_deacetylase_ArnD"/>
</dbReference>
<feature type="region of interest" description="Disordered" evidence="1">
    <location>
        <begin position="118"/>
        <end position="151"/>
    </location>
</feature>
<name>A0A3M8F5J8_9ACTN</name>
<dbReference type="OrthoDB" id="3373088at2"/>
<reference evidence="3 4" key="1">
    <citation type="journal article" date="2014" name="Genome Announc.">
        <title>Draft Genome Sequence of Streptomyces fradiae ATCC 19609, a Strain Highly Sensitive to Antibiotics.</title>
        <authorList>
            <person name="Bekker O.B."/>
            <person name="Klimina K.M."/>
            <person name="Vatlin A.A."/>
            <person name="Zakharevich N.V."/>
            <person name="Kasianov A.S."/>
            <person name="Danilenko V.N."/>
        </authorList>
    </citation>
    <scope>NUCLEOTIDE SEQUENCE [LARGE SCALE GENOMIC DNA]</scope>
    <source>
        <strain evidence="3 4">ATCC 19609</strain>
    </source>
</reference>
<evidence type="ECO:0000313" key="3">
    <source>
        <dbReference type="EMBL" id="RKM94334.1"/>
    </source>
</evidence>
<feature type="compositionally biased region" description="Basic residues" evidence="1">
    <location>
        <begin position="88"/>
        <end position="102"/>
    </location>
</feature>
<keyword evidence="4" id="KW-1185">Reference proteome</keyword>
<dbReference type="PROSITE" id="PS51677">
    <property type="entry name" value="NODB"/>
    <property type="match status" value="1"/>
</dbReference>
<feature type="compositionally biased region" description="Gly residues" evidence="1">
    <location>
        <begin position="57"/>
        <end position="69"/>
    </location>
</feature>
<evidence type="ECO:0000313" key="4">
    <source>
        <dbReference type="Proteomes" id="UP000028058"/>
    </source>
</evidence>
<dbReference type="Pfam" id="PF01522">
    <property type="entry name" value="Polysacc_deac_1"/>
    <property type="match status" value="1"/>
</dbReference>
<accession>A0A3M8F5J8</accession>
<evidence type="ECO:0000256" key="1">
    <source>
        <dbReference type="SAM" id="MobiDB-lite"/>
    </source>
</evidence>
<dbReference type="InterPro" id="IPR011330">
    <property type="entry name" value="Glyco_hydro/deAcase_b/a-brl"/>
</dbReference>
<dbReference type="Gene3D" id="3.20.20.370">
    <property type="entry name" value="Glycoside hydrolase/deacetylase"/>
    <property type="match status" value="1"/>
</dbReference>
<organism evidence="3 4">
    <name type="scientific">Streptomyces xinghaiensis</name>
    <dbReference type="NCBI Taxonomy" id="1038928"/>
    <lineage>
        <taxon>Bacteria</taxon>
        <taxon>Bacillati</taxon>
        <taxon>Actinomycetota</taxon>
        <taxon>Actinomycetes</taxon>
        <taxon>Kitasatosporales</taxon>
        <taxon>Streptomycetaceae</taxon>
        <taxon>Streptomyces</taxon>
    </lineage>
</organism>
<dbReference type="AlphaFoldDB" id="A0A3M8F5J8"/>
<comment type="caution">
    <text evidence="3">The sequence shown here is derived from an EMBL/GenBank/DDBJ whole genome shotgun (WGS) entry which is preliminary data.</text>
</comment>
<dbReference type="PANTHER" id="PTHR10587:SF134">
    <property type="entry name" value="SECRETED PROTEIN"/>
    <property type="match status" value="1"/>
</dbReference>
<proteinExistence type="predicted"/>
<dbReference type="GO" id="GO:0016810">
    <property type="term" value="F:hydrolase activity, acting on carbon-nitrogen (but not peptide) bonds"/>
    <property type="evidence" value="ECO:0007669"/>
    <property type="project" value="InterPro"/>
</dbReference>
<evidence type="ECO:0000259" key="2">
    <source>
        <dbReference type="PROSITE" id="PS51677"/>
    </source>
</evidence>
<gene>
    <name evidence="3" type="ORF">SFRA_017720</name>
</gene>
<dbReference type="InterPro" id="IPR002509">
    <property type="entry name" value="NODB_dom"/>
</dbReference>
<sequence>MGFVRKAYKSIGPTKAQTRRARPRTPRTSASPARLRSVQQASPAPPLEAAVRPGCPRGTGGTGGAGDCGCSGHPGRAPRPPNPQCPCRRSRPRPRGTARPRTGRAAAALVLTGLLAAACGPSGERGPVPDPSPDDRNAAPDEVPGSGDLLSVPARALAARAERLRRAPAARPAVARRWGLRSAPLSPPPPPVVKPVLTTPEALRRGPHRPADGLPHVITRVPIDDRVIFLTIDDGADKDPRLLRMVRELNVPVSAFLTHSLAREDYGYFRRLRDLGAGMQNHTLTHPYLPALPYEKQRREICAQQDNLERETGVRPTMFRPPFGGYDRATLRAAASCGIEVVPLWSQEVFPGRTEYRRGALDGRFHPGDIVLTHFRGPAHWKGDMRDVLRRVLDQATEEGFAVALLEDYVGGS</sequence>
<dbReference type="CDD" id="cd10917">
    <property type="entry name" value="CE4_NodB_like_6s_7s"/>
    <property type="match status" value="1"/>
</dbReference>
<dbReference type="GO" id="GO:0005975">
    <property type="term" value="P:carbohydrate metabolic process"/>
    <property type="evidence" value="ECO:0007669"/>
    <property type="project" value="InterPro"/>
</dbReference>
<protein>
    <submittedName>
        <fullName evidence="3">Polysaccharide deacetylase family protein</fullName>
    </submittedName>
</protein>
<dbReference type="SUPFAM" id="SSF88713">
    <property type="entry name" value="Glycoside hydrolase/deacetylase"/>
    <property type="match status" value="1"/>
</dbReference>
<dbReference type="Proteomes" id="UP000028058">
    <property type="component" value="Unassembled WGS sequence"/>
</dbReference>
<dbReference type="PANTHER" id="PTHR10587">
    <property type="entry name" value="GLYCOSYL TRANSFERASE-RELATED"/>
    <property type="match status" value="1"/>
</dbReference>
<feature type="region of interest" description="Disordered" evidence="1">
    <location>
        <begin position="1"/>
        <end position="103"/>
    </location>
</feature>
<dbReference type="EMBL" id="JNAD02000008">
    <property type="protein sequence ID" value="RKM94334.1"/>
    <property type="molecule type" value="Genomic_DNA"/>
</dbReference>